<organism evidence="2 3">
    <name type="scientific">Taxus chinensis</name>
    <name type="common">Chinese yew</name>
    <name type="synonym">Taxus wallichiana var. chinensis</name>
    <dbReference type="NCBI Taxonomy" id="29808"/>
    <lineage>
        <taxon>Eukaryota</taxon>
        <taxon>Viridiplantae</taxon>
        <taxon>Streptophyta</taxon>
        <taxon>Embryophyta</taxon>
        <taxon>Tracheophyta</taxon>
        <taxon>Spermatophyta</taxon>
        <taxon>Pinopsida</taxon>
        <taxon>Pinidae</taxon>
        <taxon>Conifers II</taxon>
        <taxon>Cupressales</taxon>
        <taxon>Taxaceae</taxon>
        <taxon>Taxus</taxon>
    </lineage>
</organism>
<feature type="region of interest" description="Disordered" evidence="1">
    <location>
        <begin position="1"/>
        <end position="51"/>
    </location>
</feature>
<reference evidence="2 3" key="1">
    <citation type="journal article" date="2021" name="Nat. Plants">
        <title>The Taxus genome provides insights into paclitaxel biosynthesis.</title>
        <authorList>
            <person name="Xiong X."/>
            <person name="Gou J."/>
            <person name="Liao Q."/>
            <person name="Li Y."/>
            <person name="Zhou Q."/>
            <person name="Bi G."/>
            <person name="Li C."/>
            <person name="Du R."/>
            <person name="Wang X."/>
            <person name="Sun T."/>
            <person name="Guo L."/>
            <person name="Liang H."/>
            <person name="Lu P."/>
            <person name="Wu Y."/>
            <person name="Zhang Z."/>
            <person name="Ro D.K."/>
            <person name="Shang Y."/>
            <person name="Huang S."/>
            <person name="Yan J."/>
        </authorList>
    </citation>
    <scope>NUCLEOTIDE SEQUENCE [LARGE SCALE GENOMIC DNA]</scope>
    <source>
        <strain evidence="2">Ta-2019</strain>
    </source>
</reference>
<keyword evidence="3" id="KW-1185">Reference proteome</keyword>
<evidence type="ECO:0000256" key="1">
    <source>
        <dbReference type="SAM" id="MobiDB-lite"/>
    </source>
</evidence>
<accession>A0AA38CGF8</accession>
<comment type="caution">
    <text evidence="2">The sequence shown here is derived from an EMBL/GenBank/DDBJ whole genome shotgun (WGS) entry which is preliminary data.</text>
</comment>
<name>A0AA38CGF8_TAXCH</name>
<feature type="non-terminal residue" evidence="2">
    <location>
        <position position="51"/>
    </location>
</feature>
<dbReference type="AlphaFoldDB" id="A0AA38CGF8"/>
<proteinExistence type="predicted"/>
<evidence type="ECO:0000313" key="2">
    <source>
        <dbReference type="EMBL" id="KAH9297199.1"/>
    </source>
</evidence>
<feature type="compositionally biased region" description="Acidic residues" evidence="1">
    <location>
        <begin position="42"/>
        <end position="51"/>
    </location>
</feature>
<protein>
    <submittedName>
        <fullName evidence="2">Uncharacterized protein</fullName>
    </submittedName>
</protein>
<sequence length="51" mass="5652">PNLIDEPMMKEEHTTPEALSVEQATGESSVLPPTSSPSRFDVEEDFDLSNF</sequence>
<dbReference type="Proteomes" id="UP000824469">
    <property type="component" value="Unassembled WGS sequence"/>
</dbReference>
<dbReference type="EMBL" id="JAHRHJ020000010">
    <property type="protein sequence ID" value="KAH9297199.1"/>
    <property type="molecule type" value="Genomic_DNA"/>
</dbReference>
<evidence type="ECO:0000313" key="3">
    <source>
        <dbReference type="Proteomes" id="UP000824469"/>
    </source>
</evidence>
<feature type="compositionally biased region" description="Polar residues" evidence="1">
    <location>
        <begin position="22"/>
        <end position="38"/>
    </location>
</feature>
<feature type="non-terminal residue" evidence="2">
    <location>
        <position position="1"/>
    </location>
</feature>
<gene>
    <name evidence="2" type="ORF">KI387_028881</name>
</gene>